<evidence type="ECO:0000313" key="6">
    <source>
        <dbReference type="Proteomes" id="UP000675781"/>
    </source>
</evidence>
<dbReference type="SUPFAM" id="SSF53098">
    <property type="entry name" value="Ribonuclease H-like"/>
    <property type="match status" value="1"/>
</dbReference>
<keyword evidence="6" id="KW-1185">Reference proteome</keyword>
<sequence length="219" mass="24854">MWTRAEARRIARTEEEQELLEPIVEIHAAHPAYGAERITRELKRQGFEVGRRRVARLMREHGIAGITRRKRRNLTKPDKDAVAVADLIQRQFIAPMPGLKLIGDISCFPTGEGWLYLATVLDLCSRELIGYAIAPHMRAGLAVEAITSAHRAGLVAGNAIMHTDRGSQYHSRRYRNALGRPRPLPRRPTRPNRRHPPRIPHRSLTSMDGLLGTFNFKLN</sequence>
<evidence type="ECO:0000256" key="1">
    <source>
        <dbReference type="ARBA" id="ARBA00002286"/>
    </source>
</evidence>
<dbReference type="PANTHER" id="PTHR46889:SF4">
    <property type="entry name" value="TRANSPOSASE INSO FOR INSERTION SEQUENCE ELEMENT IS911B-RELATED"/>
    <property type="match status" value="1"/>
</dbReference>
<comment type="caution">
    <text evidence="5">The sequence shown here is derived from an EMBL/GenBank/DDBJ whole genome shotgun (WGS) entry which is preliminary data.</text>
</comment>
<evidence type="ECO:0000259" key="3">
    <source>
        <dbReference type="Pfam" id="PF00665"/>
    </source>
</evidence>
<dbReference type="InterPro" id="IPR050900">
    <property type="entry name" value="Transposase_IS3/IS150/IS904"/>
</dbReference>
<dbReference type="NCBIfam" id="NF033516">
    <property type="entry name" value="transpos_IS3"/>
    <property type="match status" value="1"/>
</dbReference>
<dbReference type="AlphaFoldDB" id="A0A941IR18"/>
<dbReference type="InterPro" id="IPR012337">
    <property type="entry name" value="RNaseH-like_sf"/>
</dbReference>
<dbReference type="PANTHER" id="PTHR46889">
    <property type="entry name" value="TRANSPOSASE INSF FOR INSERTION SEQUENCE IS3B-RELATED"/>
    <property type="match status" value="1"/>
</dbReference>
<proteinExistence type="predicted"/>
<feature type="domain" description="HTH-like" evidence="4">
    <location>
        <begin position="15"/>
        <end position="71"/>
    </location>
</feature>
<evidence type="ECO:0000256" key="2">
    <source>
        <dbReference type="SAM" id="MobiDB-lite"/>
    </source>
</evidence>
<reference evidence="5" key="1">
    <citation type="submission" date="2021-04" db="EMBL/GenBank/DDBJ databases">
        <title>Genome based classification of Actinospica acidithermotolerans sp. nov., an actinobacterium isolated from an Indonesian hot spring.</title>
        <authorList>
            <person name="Kusuma A.B."/>
            <person name="Putra K.E."/>
            <person name="Nafisah S."/>
            <person name="Loh J."/>
            <person name="Nouioui I."/>
            <person name="Goodfellow M."/>
        </authorList>
    </citation>
    <scope>NUCLEOTIDE SEQUENCE</scope>
    <source>
        <strain evidence="5">CSCA 57</strain>
    </source>
</reference>
<evidence type="ECO:0000259" key="4">
    <source>
        <dbReference type="Pfam" id="PF13276"/>
    </source>
</evidence>
<dbReference type="InterPro" id="IPR001584">
    <property type="entry name" value="Integrase_cat-core"/>
</dbReference>
<dbReference type="InterPro" id="IPR025948">
    <property type="entry name" value="HTH-like_dom"/>
</dbReference>
<dbReference type="Pfam" id="PF13276">
    <property type="entry name" value="HTH_21"/>
    <property type="match status" value="1"/>
</dbReference>
<organism evidence="5 6">
    <name type="scientific">Actinospica durhamensis</name>
    <dbReference type="NCBI Taxonomy" id="1508375"/>
    <lineage>
        <taxon>Bacteria</taxon>
        <taxon>Bacillati</taxon>
        <taxon>Actinomycetota</taxon>
        <taxon>Actinomycetes</taxon>
        <taxon>Catenulisporales</taxon>
        <taxon>Actinospicaceae</taxon>
        <taxon>Actinospica</taxon>
    </lineage>
</organism>
<comment type="function">
    <text evidence="1">Involved in the transposition of the insertion sequence.</text>
</comment>
<dbReference type="InterPro" id="IPR048020">
    <property type="entry name" value="Transpos_IS3"/>
</dbReference>
<gene>
    <name evidence="5" type="ORF">KDL01_09440</name>
</gene>
<feature type="region of interest" description="Disordered" evidence="2">
    <location>
        <begin position="174"/>
        <end position="202"/>
    </location>
</feature>
<dbReference type="EMBL" id="JAGSOG010000031">
    <property type="protein sequence ID" value="MBR7833488.1"/>
    <property type="molecule type" value="Genomic_DNA"/>
</dbReference>
<accession>A0A941IR18</accession>
<dbReference type="GO" id="GO:0015074">
    <property type="term" value="P:DNA integration"/>
    <property type="evidence" value="ECO:0007669"/>
    <property type="project" value="InterPro"/>
</dbReference>
<dbReference type="Pfam" id="PF00665">
    <property type="entry name" value="rve"/>
    <property type="match status" value="1"/>
</dbReference>
<evidence type="ECO:0000313" key="5">
    <source>
        <dbReference type="EMBL" id="MBR7833488.1"/>
    </source>
</evidence>
<feature type="domain" description="Integrase catalytic" evidence="3">
    <location>
        <begin position="96"/>
        <end position="178"/>
    </location>
</feature>
<protein>
    <submittedName>
        <fullName evidence="5">IS3 family transposase</fullName>
    </submittedName>
</protein>
<dbReference type="InterPro" id="IPR036397">
    <property type="entry name" value="RNaseH_sf"/>
</dbReference>
<name>A0A941IR18_9ACTN</name>
<dbReference type="Proteomes" id="UP000675781">
    <property type="component" value="Unassembled WGS sequence"/>
</dbReference>
<dbReference type="Gene3D" id="3.30.420.10">
    <property type="entry name" value="Ribonuclease H-like superfamily/Ribonuclease H"/>
    <property type="match status" value="1"/>
</dbReference>
<dbReference type="GO" id="GO:0003676">
    <property type="term" value="F:nucleic acid binding"/>
    <property type="evidence" value="ECO:0007669"/>
    <property type="project" value="InterPro"/>
</dbReference>
<feature type="compositionally biased region" description="Basic residues" evidence="2">
    <location>
        <begin position="183"/>
        <end position="201"/>
    </location>
</feature>